<evidence type="ECO:0000313" key="9">
    <source>
        <dbReference type="Proteomes" id="UP000176998"/>
    </source>
</evidence>
<reference evidence="8 9" key="1">
    <citation type="submission" date="2016-09" db="EMBL/GenBank/DDBJ databases">
        <authorList>
            <person name="Capua I."/>
            <person name="De Benedictis P."/>
            <person name="Joannis T."/>
            <person name="Lombin L.H."/>
            <person name="Cattoli G."/>
        </authorList>
    </citation>
    <scope>NUCLEOTIDE SEQUENCE [LARGE SCALE GENOMIC DNA]</scope>
    <source>
        <strain evidence="8 9">IMI 309357</strain>
    </source>
</reference>
<dbReference type="STRING" id="1209926.A0A1G4BN40"/>
<name>A0A1G4BN40_9PEZI</name>
<dbReference type="InterPro" id="IPR050131">
    <property type="entry name" value="Peptidase_S8_subtilisin-like"/>
</dbReference>
<dbReference type="Pfam" id="PF00082">
    <property type="entry name" value="Peptidase_S8"/>
    <property type="match status" value="1"/>
</dbReference>
<dbReference type="InterPro" id="IPR056002">
    <property type="entry name" value="DUF7580"/>
</dbReference>
<comment type="caution">
    <text evidence="8">The sequence shown here is derived from an EMBL/GenBank/DDBJ whole genome shotgun (WGS) entry which is preliminary data.</text>
</comment>
<dbReference type="GO" id="GO:0004252">
    <property type="term" value="F:serine-type endopeptidase activity"/>
    <property type="evidence" value="ECO:0007669"/>
    <property type="project" value="InterPro"/>
</dbReference>
<dbReference type="GeneID" id="34554802"/>
<feature type="domain" description="Peptidase S8/S53" evidence="6">
    <location>
        <begin position="664"/>
        <end position="792"/>
    </location>
</feature>
<dbReference type="InterPro" id="IPR036852">
    <property type="entry name" value="Peptidase_S8/S53_dom_sf"/>
</dbReference>
<dbReference type="Gene3D" id="3.40.50.200">
    <property type="entry name" value="Peptidase S8/S53 domain"/>
    <property type="match status" value="1"/>
</dbReference>
<comment type="similarity">
    <text evidence="1 5">Belongs to the peptidase S8 family.</text>
</comment>
<dbReference type="Proteomes" id="UP000176998">
    <property type="component" value="Unassembled WGS sequence"/>
</dbReference>
<organism evidence="8 9">
    <name type="scientific">Colletotrichum orchidophilum</name>
    <dbReference type="NCBI Taxonomy" id="1209926"/>
    <lineage>
        <taxon>Eukaryota</taxon>
        <taxon>Fungi</taxon>
        <taxon>Dikarya</taxon>
        <taxon>Ascomycota</taxon>
        <taxon>Pezizomycotina</taxon>
        <taxon>Sordariomycetes</taxon>
        <taxon>Hypocreomycetidae</taxon>
        <taxon>Glomerellales</taxon>
        <taxon>Glomerellaceae</taxon>
        <taxon>Colletotrichum</taxon>
    </lineage>
</organism>
<comment type="caution">
    <text evidence="5">Lacks conserved residue(s) required for the propagation of feature annotation.</text>
</comment>
<dbReference type="GO" id="GO:0006508">
    <property type="term" value="P:proteolysis"/>
    <property type="evidence" value="ECO:0007669"/>
    <property type="project" value="UniProtKB-KW"/>
</dbReference>
<dbReference type="InterPro" id="IPR000209">
    <property type="entry name" value="Peptidase_S8/S53_dom"/>
</dbReference>
<keyword evidence="4" id="KW-0720">Serine protease</keyword>
<dbReference type="SUPFAM" id="SSF52743">
    <property type="entry name" value="Subtilisin-like"/>
    <property type="match status" value="1"/>
</dbReference>
<dbReference type="PROSITE" id="PS51892">
    <property type="entry name" value="SUBTILASE"/>
    <property type="match status" value="1"/>
</dbReference>
<dbReference type="OrthoDB" id="4833632at2759"/>
<gene>
    <name evidence="8" type="ORF">CORC01_01638</name>
</gene>
<keyword evidence="2" id="KW-0645">Protease</keyword>
<protein>
    <submittedName>
        <fullName evidence="8">Uncharacterized protein</fullName>
    </submittedName>
</protein>
<keyword evidence="3" id="KW-0378">Hydrolase</keyword>
<dbReference type="RefSeq" id="XP_022480018.1">
    <property type="nucleotide sequence ID" value="XM_022613292.1"/>
</dbReference>
<evidence type="ECO:0000256" key="5">
    <source>
        <dbReference type="PROSITE-ProRule" id="PRU01240"/>
    </source>
</evidence>
<evidence type="ECO:0000259" key="6">
    <source>
        <dbReference type="Pfam" id="PF00082"/>
    </source>
</evidence>
<feature type="domain" description="DUF7580" evidence="7">
    <location>
        <begin position="207"/>
        <end position="566"/>
    </location>
</feature>
<evidence type="ECO:0000256" key="4">
    <source>
        <dbReference type="ARBA" id="ARBA00022825"/>
    </source>
</evidence>
<dbReference type="PANTHER" id="PTHR43806">
    <property type="entry name" value="PEPTIDASE S8"/>
    <property type="match status" value="1"/>
</dbReference>
<dbReference type="EMBL" id="MJBS01000009">
    <property type="protein sequence ID" value="OHF02880.1"/>
    <property type="molecule type" value="Genomic_DNA"/>
</dbReference>
<evidence type="ECO:0000313" key="8">
    <source>
        <dbReference type="EMBL" id="OHF02880.1"/>
    </source>
</evidence>
<evidence type="ECO:0000259" key="7">
    <source>
        <dbReference type="Pfam" id="PF24476"/>
    </source>
</evidence>
<dbReference type="Pfam" id="PF24476">
    <property type="entry name" value="DUF7580"/>
    <property type="match status" value="1"/>
</dbReference>
<evidence type="ECO:0000256" key="2">
    <source>
        <dbReference type="ARBA" id="ARBA00022670"/>
    </source>
</evidence>
<accession>A0A1G4BN40</accession>
<evidence type="ECO:0000256" key="1">
    <source>
        <dbReference type="ARBA" id="ARBA00011073"/>
    </source>
</evidence>
<evidence type="ECO:0000256" key="3">
    <source>
        <dbReference type="ARBA" id="ARBA00022801"/>
    </source>
</evidence>
<keyword evidence="9" id="KW-1185">Reference proteome</keyword>
<sequence>MSLVPQPSRTESFFAECNEFFLISELSDHCYGRLGNAQIGIAAGPFKRRNEHRILNIELRRALTQPDNIDLILDFDWFEDNEKIVEVTKLLQDMCQLLDGLSICVAEISEQRSSDKYANLNVVLAQIETSDTEFFQLFSGSGSSPSLFKHPSKVNRAHGIQVIKDFNRFLDQLPGSYIDSNVIIERPPTTALVSENEPSNMISLPVYQNHEEAAIKAIFSRFSRCNHQKAKGHELLVQLPTTERILSGYNQAGDFEMDLFLNACPDLSRWQEAQVMRVRGQDRYLTPELEPSICEVINDALHYAGGLHFHMQDLFPSISEEDFKIPMYQFVEPKRGQRNSFVTLPELLDDGTFVSKPRLEQSRHPRGLRSVSMQDKKTLAVQILFGILMCRRYGSTIATWDSQKVFILCNEDEEQSINKLIYVSCAETKTPTPCIDLLDPEKILGTSRPPPSRTCTEMAKVLLEIGLGNRLVDHDANGDRNDEEVWTELYGRVRQMKARKDSSLMDEISILDMLPYVAAADRCLRLPLSYRSEVSRLKRGQGVDKVDAWSIVESIVRDQIISELLKDGCVEPIIKSMDSMISARNQAQEASAAKTSVKAQYPITDRGANPSTPRQNAIALFDASSKTFKTSSLVGSAEEFFSHLTSFRNSFESCLEKSDDPTARKIRIAILDTGINKSSVGIDFDGIHMKVEWCTSFVGDPDETHDYDGHGTHCASLLRKAAPDAEIYVAKVFSRNEFDLKQAGKISEVNDASNDIPYQPSANNADQHQAIKYAVKHWDVDIISMSFGLHLPSSEESMPEWRKVKADIQGAIDLARGDFICHGDCRRLSCQHSSPDVKSSDLTTSA</sequence>
<proteinExistence type="inferred from homology"/>
<dbReference type="AlphaFoldDB" id="A0A1G4BN40"/>
<dbReference type="PANTHER" id="PTHR43806:SF11">
    <property type="entry name" value="CEREVISIN-RELATED"/>
    <property type="match status" value="1"/>
</dbReference>